<protein>
    <submittedName>
        <fullName evidence="1">Uncharacterized protein</fullName>
    </submittedName>
</protein>
<accession>A0A074Y4X6</accession>
<sequence>MAAVEINLCEVRTQIKESLRILKPEHKDPFVSRISLDNLWWIHIYGNACTSICYFPRGFVTAEAAMKHMADCLVQDAQKMLNKEGRFVQH</sequence>
<dbReference type="OrthoDB" id="10291420at2759"/>
<keyword evidence="2" id="KW-1185">Reference proteome</keyword>
<dbReference type="HOGENOM" id="CLU_2440481_0_0_1"/>
<gene>
    <name evidence="1" type="ORF">AUEXF2481DRAFT_7209</name>
</gene>
<reference evidence="1 2" key="1">
    <citation type="journal article" date="2014" name="BMC Genomics">
        <title>Genome sequencing of four Aureobasidium pullulans varieties: biotechnological potential, stress tolerance, and description of new species.</title>
        <authorList>
            <person name="Gostin Ar C."/>
            <person name="Ohm R.A."/>
            <person name="Kogej T."/>
            <person name="Sonjak S."/>
            <person name="Turk M."/>
            <person name="Zajc J."/>
            <person name="Zalar P."/>
            <person name="Grube M."/>
            <person name="Sun H."/>
            <person name="Han J."/>
            <person name="Sharma A."/>
            <person name="Chiniquy J."/>
            <person name="Ngan C.Y."/>
            <person name="Lipzen A."/>
            <person name="Barry K."/>
            <person name="Grigoriev I.V."/>
            <person name="Gunde-Cimerman N."/>
        </authorList>
    </citation>
    <scope>NUCLEOTIDE SEQUENCE [LARGE SCALE GENOMIC DNA]</scope>
    <source>
        <strain evidence="1 2">EXF-2481</strain>
    </source>
</reference>
<evidence type="ECO:0000313" key="1">
    <source>
        <dbReference type="EMBL" id="KEQ92843.1"/>
    </source>
</evidence>
<dbReference type="InParanoid" id="A0A074Y4X6"/>
<name>A0A074Y4X6_AURSE</name>
<dbReference type="GeneID" id="25371120"/>
<evidence type="ECO:0000313" key="2">
    <source>
        <dbReference type="Proteomes" id="UP000030641"/>
    </source>
</evidence>
<dbReference type="AlphaFoldDB" id="A0A074Y4X6"/>
<dbReference type="RefSeq" id="XP_013341281.1">
    <property type="nucleotide sequence ID" value="XM_013485827.1"/>
</dbReference>
<proteinExistence type="predicted"/>
<dbReference type="EMBL" id="KL584768">
    <property type="protein sequence ID" value="KEQ92843.1"/>
    <property type="molecule type" value="Genomic_DNA"/>
</dbReference>
<organism evidence="1 2">
    <name type="scientific">Aureobasidium subglaciale (strain EXF-2481)</name>
    <name type="common">Aureobasidium pullulans var. subglaciale</name>
    <dbReference type="NCBI Taxonomy" id="1043005"/>
    <lineage>
        <taxon>Eukaryota</taxon>
        <taxon>Fungi</taxon>
        <taxon>Dikarya</taxon>
        <taxon>Ascomycota</taxon>
        <taxon>Pezizomycotina</taxon>
        <taxon>Dothideomycetes</taxon>
        <taxon>Dothideomycetidae</taxon>
        <taxon>Dothideales</taxon>
        <taxon>Saccotheciaceae</taxon>
        <taxon>Aureobasidium</taxon>
    </lineage>
</organism>
<dbReference type="Proteomes" id="UP000030641">
    <property type="component" value="Unassembled WGS sequence"/>
</dbReference>